<feature type="transmembrane region" description="Helical" evidence="11">
    <location>
        <begin position="280"/>
        <end position="300"/>
    </location>
</feature>
<dbReference type="PROSITE" id="PS50929">
    <property type="entry name" value="ABC_TM1F"/>
    <property type="match status" value="1"/>
</dbReference>
<dbReference type="InterPro" id="IPR003593">
    <property type="entry name" value="AAA+_ATPase"/>
</dbReference>
<keyword evidence="6 14" id="KW-0067">ATP-binding</keyword>
<evidence type="ECO:0000313" key="14">
    <source>
        <dbReference type="EMBL" id="BCA87628.1"/>
    </source>
</evidence>
<name>A0A6F8SH74_9ACTN</name>
<dbReference type="GO" id="GO:0005886">
    <property type="term" value="C:plasma membrane"/>
    <property type="evidence" value="ECO:0007669"/>
    <property type="project" value="UniProtKB-SubCell"/>
</dbReference>
<dbReference type="GO" id="GO:0016887">
    <property type="term" value="F:ATP hydrolysis activity"/>
    <property type="evidence" value="ECO:0007669"/>
    <property type="project" value="InterPro"/>
</dbReference>
<evidence type="ECO:0000256" key="11">
    <source>
        <dbReference type="SAM" id="Phobius"/>
    </source>
</evidence>
<evidence type="ECO:0000256" key="2">
    <source>
        <dbReference type="ARBA" id="ARBA00022448"/>
    </source>
</evidence>
<dbReference type="FunFam" id="3.40.50.300:FF:000221">
    <property type="entry name" value="Multidrug ABC transporter ATP-binding protein"/>
    <property type="match status" value="1"/>
</dbReference>
<reference evidence="15" key="2">
    <citation type="submission" date="2020-03" db="EMBL/GenBank/DDBJ databases">
        <title>Complete Genome Sequence of Adlercreutzia sp. strain 8CFCBH1 Producing Equol, Isolated from Healthy Japanese Feces.</title>
        <authorList>
            <person name="Ogata Y."/>
            <person name="Sakamoto M."/>
            <person name="Ohkuma M."/>
            <person name="Hattori M."/>
            <person name="Suda W."/>
        </authorList>
    </citation>
    <scope>NUCLEOTIDE SEQUENCE [LARGE SCALE GENOMIC DNA]</scope>
    <source>
        <strain evidence="15">8CFCBH1</strain>
    </source>
</reference>
<accession>A0A6F8SH74</accession>
<keyword evidence="4 11" id="KW-0812">Transmembrane</keyword>
<dbReference type="InterPro" id="IPR036640">
    <property type="entry name" value="ABC1_TM_sf"/>
</dbReference>
<evidence type="ECO:0000256" key="9">
    <source>
        <dbReference type="ARBA" id="ARBA00023455"/>
    </source>
</evidence>
<dbReference type="InterPro" id="IPR003439">
    <property type="entry name" value="ABC_transporter-like_ATP-bd"/>
</dbReference>
<dbReference type="PROSITE" id="PS50893">
    <property type="entry name" value="ABC_TRANSPORTER_2"/>
    <property type="match status" value="1"/>
</dbReference>
<evidence type="ECO:0000313" key="15">
    <source>
        <dbReference type="Proteomes" id="UP000501727"/>
    </source>
</evidence>
<feature type="transmembrane region" description="Helical" evidence="11">
    <location>
        <begin position="89"/>
        <end position="115"/>
    </location>
</feature>
<dbReference type="Gene3D" id="1.20.1560.10">
    <property type="entry name" value="ABC transporter type 1, transmembrane domain"/>
    <property type="match status" value="1"/>
</dbReference>
<dbReference type="EMBL" id="AP022829">
    <property type="protein sequence ID" value="BCA87628.1"/>
    <property type="molecule type" value="Genomic_DNA"/>
</dbReference>
<dbReference type="PANTHER" id="PTHR24221:SF397">
    <property type="entry name" value="ABC TRANSPORTER, ATP-BINDING TRANSMEMBRANE PROTEIN"/>
    <property type="match status" value="1"/>
</dbReference>
<dbReference type="SMART" id="SM00382">
    <property type="entry name" value="AAA"/>
    <property type="match status" value="1"/>
</dbReference>
<gene>
    <name evidence="14" type="ORF">ADCFC_01270</name>
</gene>
<feature type="region of interest" description="Disordered" evidence="10">
    <location>
        <begin position="1"/>
        <end position="25"/>
    </location>
</feature>
<sequence length="641" mass="68904">MQHDESLSESPAKPSGPPADGASESSRKLGLGYLLGFAGRKRWLLSVGCALSAIAMLLTFGPYICIWLVARDLIAVAPDWTAAENLALYGWLAFFLAVASLVLYFFALLCTHACAFHTASNLRKACLSHLMKVQLGYFDTHASGALRRVIDGCAGSTEGLIAHKTPDTAGSIAMVLGLVVTLFVFDWRMGLACLIAAVLAIACMFSMMGGKNAHFMQRYMQAQVNMAKTGTEYVRGIPVVKVFQQTVFSFKAFHDAITEYSEMAENYAVKVCAKPQVTSLTVITGIAIFLVPVVILLAPGAEAEGFAAFAGFIADFAFYAIFSAIIATAITRLMFVMEEFEISADAANRTHGILSSPVLAEPAHPETPRAHDIAFDNVCFRYEDADRDALTDVSFEVPQGATVALVGPSGGGKTTAASLVPRFWDVSAGSVRIGGIDVRAIDTAELMQSIAFVFQDNRLFKKSIYENVAAARPDATREDVMSALAAAQCDDILAKLPDGVDTVVGTAGVHLSGGEKQRIALARAICKQAPIVVLDEATAFADPENEALIQKGFAELARDRTVLMIAHRLSTVVVADKIVVIEDGRVVEQGTHDELLARDGLYARMWEEYQRAALWRIKSDSSIEDEAVVVCESSASEGGVR</sequence>
<dbReference type="SUPFAM" id="SSF52540">
    <property type="entry name" value="P-loop containing nucleoside triphosphate hydrolases"/>
    <property type="match status" value="1"/>
</dbReference>
<comment type="similarity">
    <text evidence="9">Belongs to the ABC transporter superfamily. Siderophore-Fe(3+) uptake transporter (SIUT) (TC 3.A.1.21) family.</text>
</comment>
<dbReference type="Gene3D" id="3.40.50.300">
    <property type="entry name" value="P-loop containing nucleotide triphosphate hydrolases"/>
    <property type="match status" value="1"/>
</dbReference>
<evidence type="ECO:0000259" key="12">
    <source>
        <dbReference type="PROSITE" id="PS50893"/>
    </source>
</evidence>
<dbReference type="PROSITE" id="PS00211">
    <property type="entry name" value="ABC_TRANSPORTER_1"/>
    <property type="match status" value="1"/>
</dbReference>
<keyword evidence="5" id="KW-0547">Nucleotide-binding</keyword>
<dbReference type="InterPro" id="IPR011527">
    <property type="entry name" value="ABC1_TM_dom"/>
</dbReference>
<feature type="transmembrane region" description="Helical" evidence="11">
    <location>
        <begin position="168"/>
        <end position="185"/>
    </location>
</feature>
<dbReference type="Proteomes" id="UP000501727">
    <property type="component" value="Chromosome"/>
</dbReference>
<feature type="transmembrane region" description="Helical" evidence="11">
    <location>
        <begin position="43"/>
        <end position="69"/>
    </location>
</feature>
<dbReference type="Pfam" id="PF00664">
    <property type="entry name" value="ABC_membrane"/>
    <property type="match status" value="1"/>
</dbReference>
<feature type="transmembrane region" description="Helical" evidence="11">
    <location>
        <begin position="191"/>
        <end position="210"/>
    </location>
</feature>
<dbReference type="KEGG" id="ahat:ADCFC_02470"/>
<evidence type="ECO:0000256" key="10">
    <source>
        <dbReference type="SAM" id="MobiDB-lite"/>
    </source>
</evidence>
<protein>
    <submittedName>
        <fullName evidence="14">ABC transporter ATP-binding protein</fullName>
    </submittedName>
</protein>
<evidence type="ECO:0000259" key="13">
    <source>
        <dbReference type="PROSITE" id="PS50929"/>
    </source>
</evidence>
<evidence type="ECO:0000256" key="6">
    <source>
        <dbReference type="ARBA" id="ARBA00022840"/>
    </source>
</evidence>
<feature type="transmembrane region" description="Helical" evidence="11">
    <location>
        <begin position="306"/>
        <end position="330"/>
    </location>
</feature>
<evidence type="ECO:0000256" key="7">
    <source>
        <dbReference type="ARBA" id="ARBA00022989"/>
    </source>
</evidence>
<dbReference type="GO" id="GO:0005524">
    <property type="term" value="F:ATP binding"/>
    <property type="evidence" value="ECO:0007669"/>
    <property type="project" value="UniProtKB-KW"/>
</dbReference>
<evidence type="ECO:0000256" key="3">
    <source>
        <dbReference type="ARBA" id="ARBA00022475"/>
    </source>
</evidence>
<feature type="domain" description="ABC transporter" evidence="12">
    <location>
        <begin position="373"/>
        <end position="608"/>
    </location>
</feature>
<comment type="subcellular location">
    <subcellularLocation>
        <location evidence="1">Cell inner membrane</location>
        <topology evidence="1">Multi-pass membrane protein</topology>
    </subcellularLocation>
</comment>
<evidence type="ECO:0000256" key="1">
    <source>
        <dbReference type="ARBA" id="ARBA00004429"/>
    </source>
</evidence>
<proteinExistence type="inferred from homology"/>
<dbReference type="SUPFAM" id="SSF90123">
    <property type="entry name" value="ABC transporter transmembrane region"/>
    <property type="match status" value="1"/>
</dbReference>
<evidence type="ECO:0000256" key="5">
    <source>
        <dbReference type="ARBA" id="ARBA00022741"/>
    </source>
</evidence>
<keyword evidence="3" id="KW-1003">Cell membrane</keyword>
<keyword evidence="15" id="KW-1185">Reference proteome</keyword>
<dbReference type="Pfam" id="PF00005">
    <property type="entry name" value="ABC_tran"/>
    <property type="match status" value="1"/>
</dbReference>
<dbReference type="GO" id="GO:0034040">
    <property type="term" value="F:ATPase-coupled lipid transmembrane transporter activity"/>
    <property type="evidence" value="ECO:0007669"/>
    <property type="project" value="TreeGrafter"/>
</dbReference>
<evidence type="ECO:0000256" key="4">
    <source>
        <dbReference type="ARBA" id="ARBA00022692"/>
    </source>
</evidence>
<dbReference type="InterPro" id="IPR027417">
    <property type="entry name" value="P-loop_NTPase"/>
</dbReference>
<reference evidence="15" key="1">
    <citation type="journal article" date="2020" name="Microbiol. Resour. Announc.">
        <title>Complete Genome Sequence of Adlercreutzia sp. Strain 8CFCBH1, a Potent Producer of Equol, Isolated from Healthy Japanese Feces.</title>
        <authorList>
            <person name="Ogata Y."/>
            <person name="Sakamoto M."/>
            <person name="Ohkuma M."/>
            <person name="Hattori M."/>
            <person name="Suda W."/>
        </authorList>
    </citation>
    <scope>NUCLEOTIDE SEQUENCE [LARGE SCALE GENOMIC DNA]</scope>
    <source>
        <strain evidence="15">8CFCBH1</strain>
    </source>
</reference>
<dbReference type="InterPro" id="IPR017871">
    <property type="entry name" value="ABC_transporter-like_CS"/>
</dbReference>
<dbReference type="RefSeq" id="WP_173111378.1">
    <property type="nucleotide sequence ID" value="NZ_AP022829.1"/>
</dbReference>
<keyword evidence="7 11" id="KW-1133">Transmembrane helix</keyword>
<dbReference type="PANTHER" id="PTHR24221">
    <property type="entry name" value="ATP-BINDING CASSETTE SUB-FAMILY B"/>
    <property type="match status" value="1"/>
</dbReference>
<keyword evidence="2" id="KW-0813">Transport</keyword>
<evidence type="ECO:0000256" key="8">
    <source>
        <dbReference type="ARBA" id="ARBA00023136"/>
    </source>
</evidence>
<dbReference type="InterPro" id="IPR039421">
    <property type="entry name" value="Type_1_exporter"/>
</dbReference>
<dbReference type="GO" id="GO:0140359">
    <property type="term" value="F:ABC-type transporter activity"/>
    <property type="evidence" value="ECO:0007669"/>
    <property type="project" value="InterPro"/>
</dbReference>
<feature type="domain" description="ABC transmembrane type-1" evidence="13">
    <location>
        <begin position="44"/>
        <end position="260"/>
    </location>
</feature>
<keyword evidence="8 11" id="KW-0472">Membrane</keyword>
<organism evidence="14 15">
    <name type="scientific">Adlercreutzia hattorii</name>
    <dbReference type="NCBI Taxonomy" id="2707299"/>
    <lineage>
        <taxon>Bacteria</taxon>
        <taxon>Bacillati</taxon>
        <taxon>Actinomycetota</taxon>
        <taxon>Coriobacteriia</taxon>
        <taxon>Eggerthellales</taxon>
        <taxon>Eggerthellaceae</taxon>
        <taxon>Adlercreutzia</taxon>
    </lineage>
</organism>
<dbReference type="AlphaFoldDB" id="A0A6F8SH74"/>